<name>A0A0B0PV13_GOSAR</name>
<protein>
    <submittedName>
        <fullName evidence="1">Uncharacterized protein</fullName>
    </submittedName>
</protein>
<accession>A0A0B0PV13</accession>
<gene>
    <name evidence="1" type="ORF">F383_12723</name>
</gene>
<dbReference type="EMBL" id="KN446689">
    <property type="protein sequence ID" value="KHG28830.1"/>
    <property type="molecule type" value="Genomic_DNA"/>
</dbReference>
<sequence>MEKEKTYWEQRDQANWLRIRDRNTAFFHKFASQRRHMNRIRVLENDVGDITNNECEMEEIALNYFKNIFFHERGGKYGAYFF</sequence>
<evidence type="ECO:0000313" key="1">
    <source>
        <dbReference type="EMBL" id="KHG28830.1"/>
    </source>
</evidence>
<reference evidence="2" key="1">
    <citation type="submission" date="2014-09" db="EMBL/GenBank/DDBJ databases">
        <authorList>
            <person name="Mudge J."/>
            <person name="Ramaraj T."/>
            <person name="Lindquist I.E."/>
            <person name="Bharti A.K."/>
            <person name="Sundararajan A."/>
            <person name="Cameron C.T."/>
            <person name="Woodward J.E."/>
            <person name="May G.D."/>
            <person name="Brubaker C."/>
            <person name="Broadhvest J."/>
            <person name="Wilkins T.A."/>
        </authorList>
    </citation>
    <scope>NUCLEOTIDE SEQUENCE</scope>
    <source>
        <strain evidence="2">cv. AKA8401</strain>
    </source>
</reference>
<evidence type="ECO:0000313" key="2">
    <source>
        <dbReference type="Proteomes" id="UP000032142"/>
    </source>
</evidence>
<keyword evidence="2" id="KW-1185">Reference proteome</keyword>
<proteinExistence type="predicted"/>
<dbReference type="AlphaFoldDB" id="A0A0B0PV13"/>
<organism evidence="1 2">
    <name type="scientific">Gossypium arboreum</name>
    <name type="common">Tree cotton</name>
    <name type="synonym">Gossypium nanking</name>
    <dbReference type="NCBI Taxonomy" id="29729"/>
    <lineage>
        <taxon>Eukaryota</taxon>
        <taxon>Viridiplantae</taxon>
        <taxon>Streptophyta</taxon>
        <taxon>Embryophyta</taxon>
        <taxon>Tracheophyta</taxon>
        <taxon>Spermatophyta</taxon>
        <taxon>Magnoliopsida</taxon>
        <taxon>eudicotyledons</taxon>
        <taxon>Gunneridae</taxon>
        <taxon>Pentapetalae</taxon>
        <taxon>rosids</taxon>
        <taxon>malvids</taxon>
        <taxon>Malvales</taxon>
        <taxon>Malvaceae</taxon>
        <taxon>Malvoideae</taxon>
        <taxon>Gossypium</taxon>
    </lineage>
</organism>
<dbReference type="Proteomes" id="UP000032142">
    <property type="component" value="Unassembled WGS sequence"/>
</dbReference>